<feature type="signal peptide" evidence="2">
    <location>
        <begin position="1"/>
        <end position="20"/>
    </location>
</feature>
<dbReference type="RefSeq" id="WP_102792695.1">
    <property type="nucleotide sequence ID" value="NZ_CAXGPP010000045.1"/>
</dbReference>
<sequence>MKTALPLILSLGLLSPFSHAIELTPGKWAITVEMNAPGMPENMRTQVQQDCVTAEEAANPEDAMRESWKEDNCDTGDIRTTDNGLEWEAECTMPGSNAKTRITGKMVMHNSKHYSTDITVKGNHHSMKTHSEAKWVGACNE</sequence>
<keyword evidence="4" id="KW-1185">Reference proteome</keyword>
<evidence type="ECO:0000313" key="4">
    <source>
        <dbReference type="Proteomes" id="UP000283734"/>
    </source>
</evidence>
<evidence type="ECO:0000313" key="3">
    <source>
        <dbReference type="EMBL" id="RJG19665.1"/>
    </source>
</evidence>
<proteinExistence type="predicted"/>
<evidence type="ECO:0000256" key="1">
    <source>
        <dbReference type="SAM" id="MobiDB-lite"/>
    </source>
</evidence>
<feature type="compositionally biased region" description="Basic and acidic residues" evidence="1">
    <location>
        <begin position="62"/>
        <end position="80"/>
    </location>
</feature>
<comment type="caution">
    <text evidence="3">The sequence shown here is derived from an EMBL/GenBank/DDBJ whole genome shotgun (WGS) entry which is preliminary data.</text>
</comment>
<organism evidence="3 4">
    <name type="scientific">Alcanivorax profundi</name>
    <dbReference type="NCBI Taxonomy" id="2338368"/>
    <lineage>
        <taxon>Bacteria</taxon>
        <taxon>Pseudomonadati</taxon>
        <taxon>Pseudomonadota</taxon>
        <taxon>Gammaproteobacteria</taxon>
        <taxon>Oceanospirillales</taxon>
        <taxon>Alcanivoracaceae</taxon>
        <taxon>Alcanivorax</taxon>
    </lineage>
</organism>
<dbReference type="InterPro" id="IPR022061">
    <property type="entry name" value="DUF3617"/>
</dbReference>
<dbReference type="Pfam" id="PF12276">
    <property type="entry name" value="DUF3617"/>
    <property type="match status" value="1"/>
</dbReference>
<reference evidence="3 4" key="1">
    <citation type="submission" date="2018-09" db="EMBL/GenBank/DDBJ databases">
        <title>Alcanivorax profundi sp. nov., isolated from 1000 m-depth seawater of the Mariana Trench.</title>
        <authorList>
            <person name="Liu J."/>
        </authorList>
    </citation>
    <scope>NUCLEOTIDE SEQUENCE [LARGE SCALE GENOMIC DNA]</scope>
    <source>
        <strain evidence="3 4">MTEO17</strain>
    </source>
</reference>
<evidence type="ECO:0000256" key="2">
    <source>
        <dbReference type="SAM" id="SignalP"/>
    </source>
</evidence>
<accession>A0A418Y2C9</accession>
<gene>
    <name evidence="3" type="ORF">D4A39_02085</name>
</gene>
<dbReference type="Proteomes" id="UP000283734">
    <property type="component" value="Unassembled WGS sequence"/>
</dbReference>
<dbReference type="AlphaFoldDB" id="A0A418Y2C9"/>
<feature type="chain" id="PRO_5019245736" evidence="2">
    <location>
        <begin position="21"/>
        <end position="141"/>
    </location>
</feature>
<dbReference type="EMBL" id="QYYA01000001">
    <property type="protein sequence ID" value="RJG19665.1"/>
    <property type="molecule type" value="Genomic_DNA"/>
</dbReference>
<name>A0A418Y2C9_9GAMM</name>
<protein>
    <submittedName>
        <fullName evidence="3">DUF3617 family protein</fullName>
    </submittedName>
</protein>
<dbReference type="OrthoDB" id="6079603at2"/>
<keyword evidence="2" id="KW-0732">Signal</keyword>
<feature type="region of interest" description="Disordered" evidence="1">
    <location>
        <begin position="57"/>
        <end position="81"/>
    </location>
</feature>